<name>A0A9X2C462_9BURK</name>
<dbReference type="Proteomes" id="UP001139353">
    <property type="component" value="Unassembled WGS sequence"/>
</dbReference>
<reference evidence="5" key="1">
    <citation type="submission" date="2021-11" db="EMBL/GenBank/DDBJ databases">
        <title>BS-T2-15 a new species belonging to the Comamonadaceae family isolated from the soil of a French oak forest.</title>
        <authorList>
            <person name="Mieszkin S."/>
            <person name="Alain K."/>
        </authorList>
    </citation>
    <scope>NUCLEOTIDE SEQUENCE</scope>
    <source>
        <strain evidence="5">BS-T2-15</strain>
    </source>
</reference>
<dbReference type="RefSeq" id="WP_275684792.1">
    <property type="nucleotide sequence ID" value="NZ_JAJLJH010000010.1"/>
</dbReference>
<dbReference type="PANTHER" id="PTHR22604">
    <property type="entry name" value="OXIDOREDUCTASES"/>
    <property type="match status" value="1"/>
</dbReference>
<comment type="similarity">
    <text evidence="1">Belongs to the Gfo/Idh/MocA family.</text>
</comment>
<dbReference type="SUPFAM" id="SSF55347">
    <property type="entry name" value="Glyceraldehyde-3-phosphate dehydrogenase-like, C-terminal domain"/>
    <property type="match status" value="1"/>
</dbReference>
<dbReference type="Pfam" id="PF01408">
    <property type="entry name" value="GFO_IDH_MocA"/>
    <property type="match status" value="1"/>
</dbReference>
<sequence>MQALTTSARPRIGWGLIGAGGISDQLARALSHVPEARLVAVGSRDVGKARAFIAQPRQHETIHEPVRAHGSYRALVDDPDVDVVYIGTPHPDHIDSMRLALAAGKAVLCEKPFTLNRGEAEAAVALARRHDAFLMEAMWMRYVPAMVELRRLVADGAIGEPVAVSADFGFSAAGLPASHRALAPELGGGGLLDIGIYPLNFAAFVLGDIVAAQADAVLGPTGVDIHTVFNMRHAGGALSQGMCSLRTTTACHATVLGTDGRIDVAPPFYAAQQLRVARGTRPWEETPVEGIDRPWRGNRYVAQVEEVHRCLRAGLAESPVMPLDETVALVGWMDTMRAQFGLRYPGE</sequence>
<evidence type="ECO:0000259" key="3">
    <source>
        <dbReference type="Pfam" id="PF01408"/>
    </source>
</evidence>
<protein>
    <submittedName>
        <fullName evidence="5">Gfo/Idh/MocA family oxidoreductase</fullName>
    </submittedName>
</protein>
<dbReference type="InterPro" id="IPR000683">
    <property type="entry name" value="Gfo/Idh/MocA-like_OxRdtase_N"/>
</dbReference>
<evidence type="ECO:0000259" key="4">
    <source>
        <dbReference type="Pfam" id="PF22725"/>
    </source>
</evidence>
<evidence type="ECO:0000256" key="2">
    <source>
        <dbReference type="ARBA" id="ARBA00023002"/>
    </source>
</evidence>
<dbReference type="Gene3D" id="3.40.50.720">
    <property type="entry name" value="NAD(P)-binding Rossmann-like Domain"/>
    <property type="match status" value="1"/>
</dbReference>
<accession>A0A9X2C462</accession>
<dbReference type="Pfam" id="PF22725">
    <property type="entry name" value="GFO_IDH_MocA_C3"/>
    <property type="match status" value="1"/>
</dbReference>
<evidence type="ECO:0000313" key="6">
    <source>
        <dbReference type="Proteomes" id="UP001139353"/>
    </source>
</evidence>
<dbReference type="Gene3D" id="3.30.360.10">
    <property type="entry name" value="Dihydrodipicolinate Reductase, domain 2"/>
    <property type="match status" value="1"/>
</dbReference>
<evidence type="ECO:0000256" key="1">
    <source>
        <dbReference type="ARBA" id="ARBA00010928"/>
    </source>
</evidence>
<dbReference type="GO" id="GO:0000166">
    <property type="term" value="F:nucleotide binding"/>
    <property type="evidence" value="ECO:0007669"/>
    <property type="project" value="InterPro"/>
</dbReference>
<dbReference type="EMBL" id="JAJLJH010000010">
    <property type="protein sequence ID" value="MCK9688745.1"/>
    <property type="molecule type" value="Genomic_DNA"/>
</dbReference>
<dbReference type="AlphaFoldDB" id="A0A9X2C462"/>
<dbReference type="PANTHER" id="PTHR22604:SF105">
    <property type="entry name" value="TRANS-1,2-DIHYDROBENZENE-1,2-DIOL DEHYDROGENASE"/>
    <property type="match status" value="1"/>
</dbReference>
<dbReference type="SUPFAM" id="SSF51735">
    <property type="entry name" value="NAD(P)-binding Rossmann-fold domains"/>
    <property type="match status" value="1"/>
</dbReference>
<dbReference type="InterPro" id="IPR055170">
    <property type="entry name" value="GFO_IDH_MocA-like_dom"/>
</dbReference>
<comment type="caution">
    <text evidence="5">The sequence shown here is derived from an EMBL/GenBank/DDBJ whole genome shotgun (WGS) entry which is preliminary data.</text>
</comment>
<dbReference type="InterPro" id="IPR036291">
    <property type="entry name" value="NAD(P)-bd_dom_sf"/>
</dbReference>
<organism evidence="5 6">
    <name type="scientific">Scleromatobacter humisilvae</name>
    <dbReference type="NCBI Taxonomy" id="2897159"/>
    <lineage>
        <taxon>Bacteria</taxon>
        <taxon>Pseudomonadati</taxon>
        <taxon>Pseudomonadota</taxon>
        <taxon>Betaproteobacteria</taxon>
        <taxon>Burkholderiales</taxon>
        <taxon>Sphaerotilaceae</taxon>
        <taxon>Scleromatobacter</taxon>
    </lineage>
</organism>
<dbReference type="GO" id="GO:0016491">
    <property type="term" value="F:oxidoreductase activity"/>
    <property type="evidence" value="ECO:0007669"/>
    <property type="project" value="UniProtKB-KW"/>
</dbReference>
<proteinExistence type="inferred from homology"/>
<feature type="domain" description="GFO/IDH/MocA-like oxidoreductase" evidence="4">
    <location>
        <begin position="147"/>
        <end position="262"/>
    </location>
</feature>
<gene>
    <name evidence="5" type="ORF">LPC04_23785</name>
</gene>
<keyword evidence="2" id="KW-0560">Oxidoreductase</keyword>
<keyword evidence="6" id="KW-1185">Reference proteome</keyword>
<feature type="domain" description="Gfo/Idh/MocA-like oxidoreductase N-terminal" evidence="3">
    <location>
        <begin position="13"/>
        <end position="135"/>
    </location>
</feature>
<dbReference type="InterPro" id="IPR050984">
    <property type="entry name" value="Gfo/Idh/MocA_domain"/>
</dbReference>
<evidence type="ECO:0000313" key="5">
    <source>
        <dbReference type="EMBL" id="MCK9688745.1"/>
    </source>
</evidence>